<dbReference type="PANTHER" id="PTHR11319:SF35">
    <property type="entry name" value="OUTER MEMBRANE PROTEIN PMPC-RELATED"/>
    <property type="match status" value="1"/>
</dbReference>
<dbReference type="EMBL" id="FMXB01000004">
    <property type="protein sequence ID" value="SDA46993.1"/>
    <property type="molecule type" value="Genomic_DNA"/>
</dbReference>
<proteinExistence type="predicted"/>
<dbReference type="InterPro" id="IPR039448">
    <property type="entry name" value="Beta_helix"/>
</dbReference>
<dbReference type="SUPFAM" id="SSF51126">
    <property type="entry name" value="Pectin lyase-like"/>
    <property type="match status" value="3"/>
</dbReference>
<dbReference type="CDD" id="cd02619">
    <property type="entry name" value="Peptidase_C1"/>
    <property type="match status" value="1"/>
</dbReference>
<dbReference type="InterPro" id="IPR038765">
    <property type="entry name" value="Papain-like_cys_pep_sf"/>
</dbReference>
<dbReference type="Pfam" id="PF13229">
    <property type="entry name" value="Beta_helix"/>
    <property type="match status" value="1"/>
</dbReference>
<dbReference type="Gene3D" id="3.90.70.10">
    <property type="entry name" value="Cysteine proteinases"/>
    <property type="match status" value="1"/>
</dbReference>
<dbReference type="GO" id="GO:0006508">
    <property type="term" value="P:proteolysis"/>
    <property type="evidence" value="ECO:0007669"/>
    <property type="project" value="InterPro"/>
</dbReference>
<keyword evidence="5" id="KW-0732">Signal</keyword>
<feature type="domain" description="Peptidase C1A papain C-terminal" evidence="8">
    <location>
        <begin position="916"/>
        <end position="1135"/>
    </location>
</feature>
<dbReference type="InterPro" id="IPR000668">
    <property type="entry name" value="Peptidase_C1A_C"/>
</dbReference>
<dbReference type="Proteomes" id="UP000323439">
    <property type="component" value="Unassembled WGS sequence"/>
</dbReference>
<dbReference type="InterPro" id="IPR012334">
    <property type="entry name" value="Pectin_lyas_fold"/>
</dbReference>
<accession>A0A1G5VM90</accession>
<keyword evidence="10" id="KW-1185">Reference proteome</keyword>
<evidence type="ECO:0000313" key="9">
    <source>
        <dbReference type="EMBL" id="SDA46993.1"/>
    </source>
</evidence>
<dbReference type="GO" id="GO:0008234">
    <property type="term" value="F:cysteine-type peptidase activity"/>
    <property type="evidence" value="ECO:0007669"/>
    <property type="project" value="InterPro"/>
</dbReference>
<protein>
    <submittedName>
        <fullName evidence="9">Polymorphic outer membrane protein repeat-containing protein</fullName>
    </submittedName>
</protein>
<evidence type="ECO:0000313" key="10">
    <source>
        <dbReference type="Proteomes" id="UP000323439"/>
    </source>
</evidence>
<reference evidence="9 10" key="1">
    <citation type="submission" date="2016-10" db="EMBL/GenBank/DDBJ databases">
        <authorList>
            <person name="Varghese N."/>
            <person name="Submissions S."/>
        </authorList>
    </citation>
    <scope>NUCLEOTIDE SEQUENCE [LARGE SCALE GENOMIC DNA]</scope>
    <source>
        <strain evidence="9 10">DSM 16643</strain>
    </source>
</reference>
<name>A0A1G5VM90_9EURY</name>
<dbReference type="InterPro" id="IPR011050">
    <property type="entry name" value="Pectin_lyase_fold/virulence"/>
</dbReference>
<evidence type="ECO:0000256" key="7">
    <source>
        <dbReference type="ARBA" id="ARBA00023237"/>
    </source>
</evidence>
<gene>
    <name evidence="9" type="ORF">SAMN02910315_00750</name>
</gene>
<dbReference type="GO" id="GO:0005576">
    <property type="term" value="C:extracellular region"/>
    <property type="evidence" value="ECO:0007669"/>
    <property type="project" value="UniProtKB-SubCell"/>
</dbReference>
<dbReference type="OrthoDB" id="78423at2157"/>
<comment type="subcellular location">
    <subcellularLocation>
        <location evidence="1">Cell envelope</location>
    </subcellularLocation>
    <subcellularLocation>
        <location evidence="2">Cell outer membrane</location>
    </subcellularLocation>
    <subcellularLocation>
        <location evidence="3">Secreted</location>
    </subcellularLocation>
</comment>
<evidence type="ECO:0000256" key="5">
    <source>
        <dbReference type="ARBA" id="ARBA00022729"/>
    </source>
</evidence>
<keyword evidence="6" id="KW-0472">Membrane</keyword>
<evidence type="ECO:0000259" key="8">
    <source>
        <dbReference type="SMART" id="SM00645"/>
    </source>
</evidence>
<evidence type="ECO:0000256" key="6">
    <source>
        <dbReference type="ARBA" id="ARBA00023136"/>
    </source>
</evidence>
<organism evidence="9 10">
    <name type="scientific">Methanobrevibacter millerae</name>
    <dbReference type="NCBI Taxonomy" id="230361"/>
    <lineage>
        <taxon>Archaea</taxon>
        <taxon>Methanobacteriati</taxon>
        <taxon>Methanobacteriota</taxon>
        <taxon>Methanomada group</taxon>
        <taxon>Methanobacteria</taxon>
        <taxon>Methanobacteriales</taxon>
        <taxon>Methanobacteriaceae</taxon>
        <taxon>Methanobrevibacter</taxon>
    </lineage>
</organism>
<evidence type="ECO:0000256" key="1">
    <source>
        <dbReference type="ARBA" id="ARBA00004196"/>
    </source>
</evidence>
<evidence type="ECO:0000256" key="2">
    <source>
        <dbReference type="ARBA" id="ARBA00004442"/>
    </source>
</evidence>
<dbReference type="SMART" id="SM00710">
    <property type="entry name" value="PbH1"/>
    <property type="match status" value="12"/>
</dbReference>
<dbReference type="NCBIfam" id="TIGR01376">
    <property type="entry name" value="POMP_repeat"/>
    <property type="match status" value="3"/>
</dbReference>
<evidence type="ECO:0000256" key="3">
    <source>
        <dbReference type="ARBA" id="ARBA00004613"/>
    </source>
</evidence>
<dbReference type="SUPFAM" id="SSF54001">
    <property type="entry name" value="Cysteine proteinases"/>
    <property type="match status" value="1"/>
</dbReference>
<evidence type="ECO:0000256" key="4">
    <source>
        <dbReference type="ARBA" id="ARBA00022525"/>
    </source>
</evidence>
<dbReference type="SMART" id="SM00645">
    <property type="entry name" value="Pept_C1"/>
    <property type="match status" value="1"/>
</dbReference>
<dbReference type="Gene3D" id="2.160.20.10">
    <property type="entry name" value="Single-stranded right-handed beta-helix, Pectin lyase-like"/>
    <property type="match status" value="1"/>
</dbReference>
<dbReference type="RefSeq" id="WP_149731363.1">
    <property type="nucleotide sequence ID" value="NZ_FMXB01000004.1"/>
</dbReference>
<dbReference type="InterPro" id="IPR006626">
    <property type="entry name" value="PbH1"/>
</dbReference>
<keyword evidence="4" id="KW-0964">Secreted</keyword>
<dbReference type="PANTHER" id="PTHR11319">
    <property type="entry name" value="G PROTEIN-COUPLED RECEPTOR-RELATED"/>
    <property type="match status" value="1"/>
</dbReference>
<dbReference type="Pfam" id="PF02415">
    <property type="entry name" value="Chlam_PMP"/>
    <property type="match status" value="5"/>
</dbReference>
<dbReference type="InterPro" id="IPR003368">
    <property type="entry name" value="POMP_repeat"/>
</dbReference>
<sequence>MKTIKILFVLIVLFISISVVSAEGNFTALQDDIDSSTDSIDINQDYVYDNSSDYKLNSGILINKSDFTINGNGYSIDGSNQARIFDIAGNNITISNLIFINGNMTGGLGGALHSSGSITLNNVTFKYNSANCGGAISVSGQCIINNAIFANNTAPEDGGAIIAWDKLTINNATFTDNTASTSGGAIYVIGETTINNTVFANNQADFGGALNTWTNTIIDNTTFKNNKGEYGGAIYAAGKTTIKNVKFSNNTATQNGGAINARDETSIDTVIFADNAAAASGGAIFANGNSDLINCVFENNSAKNGGAVYFNGGIKNNLINSTFNGNSAIRSGGAIFVRETAINNTITSEFSSNVAREASGGGIFFYKTAENNKIESVFTNNIAAYGAGMFFYSESNNNAFKGDFINNTALSCGGAMFFYSKTNYNTFKGKFINNSAYGLIDEINGNGGAITFKNTSKNCEFDCDFINNTARLFGGAVNYRMTPYNITFNGNFISNSAESGGGLNFFDEFENVSFNCNFIANNATIGGGIAINKENAISNRIPAVVNCNFTSNIATRGGAIYFKGNGIVKDCNFAYNRAERGGAILASELYCENSNFENNTATMGGAMDIGSINIKNNTFNANSAEFGASIEFLDNAKIEDTKFLNSHDCTYSMIYGTGYGSILINNCEFLNLTSKYAPAMYISNKNKVTVKNSTFKDLHALLSSGAIAMKIIQDQIEIENCVFINTTAVNNGGALYLDMDDDMVESDVNTIVKNNTFINCSANFGGAIVQLGGNMEINDSRFLENGAEYDGGAIYVSFVNLKLDNTKIISNRLLYEELFDGGGIYCEKSNVSISNSLLERNTKNAIYSYGCKLSIENTAFSENTESIHAVFTTSTLKDNDYGNDTLVLNDTYYMTVIKESGMKIQLINNTINVENLPLRYDSRDWGWISSVKDQGDIGVCWTFGNCGALESTLLKATGIEYDLSENNMKNSMLKYSKYGVVFSCEGGTYIQGVEYAISWVGVFPSTYDTYDEIGKISPLISAGEKIHIQDVIFIEPRRNATDNDALKRAIIECGSVTLNYLNVETEPYYNEKTHAQYQNISSTPNHSVSVVGWDDNYPASNFLITPPGNGAFIIKNSHDESFGENGFMYISYYDTSILNETTWGNLTESTSVGYVLKNQESYNKIYQRDVGGLINKSNSYTAFKVKYQSTGNDLISGIGSYFRENEEYVIEIYINDELKYTQTGNAPFTGYHTVRLTSEIPIKDSDNFMVLMKKDYVPIIYNSTQFYESGSVFVEMNGQWVDMALENKSATLKVYTKDLAIYTEDLVKIYKNDSQFEAEIGACNETVTFEINGGTYYRTGNENGTAKIAINLNPGNYTIKTTFNGTTVENTITVLPTLIADNLVKYFRNASQFYISLIDGKGNPVAGVNITMNINGVFYNRLTNENGTARLNINLNPGEYILTAIDPLTGLMMSYNITVLSTLEADDLEMKYKDGSTFNVTVLDGQGKPAYKAAVTFNINGVFYTRYTDSSGIAKLNINLMVGEYIITSEYDELRISNTITIKD</sequence>
<keyword evidence="7" id="KW-0998">Cell outer membrane</keyword>
<dbReference type="Pfam" id="PF00112">
    <property type="entry name" value="Peptidase_C1"/>
    <property type="match status" value="1"/>
</dbReference>